<name>A0A268ELF6_9BACL</name>
<dbReference type="Gene3D" id="3.30.40.10">
    <property type="entry name" value="Zinc/RING finger domain, C3HC4 (zinc finger)"/>
    <property type="match status" value="1"/>
</dbReference>
<gene>
    <name evidence="1" type="ORF">CHH67_19155</name>
</gene>
<dbReference type="AlphaFoldDB" id="A0A268ELF6"/>
<protein>
    <submittedName>
        <fullName evidence="1">Uncharacterized protein</fullName>
    </submittedName>
</protein>
<organism evidence="1 2">
    <name type="scientific">Paenibacillus campinasensis</name>
    <dbReference type="NCBI Taxonomy" id="66347"/>
    <lineage>
        <taxon>Bacteria</taxon>
        <taxon>Bacillati</taxon>
        <taxon>Bacillota</taxon>
        <taxon>Bacilli</taxon>
        <taxon>Bacillales</taxon>
        <taxon>Paenibacillaceae</taxon>
        <taxon>Paenibacillus</taxon>
    </lineage>
</organism>
<dbReference type="OrthoDB" id="2910064at2"/>
<dbReference type="EMBL" id="NPBY01000061">
    <property type="protein sequence ID" value="PAD73953.1"/>
    <property type="molecule type" value="Genomic_DNA"/>
</dbReference>
<comment type="caution">
    <text evidence="1">The sequence shown here is derived from an EMBL/GenBank/DDBJ whole genome shotgun (WGS) entry which is preliminary data.</text>
</comment>
<reference evidence="1 2" key="1">
    <citation type="submission" date="2017-07" db="EMBL/GenBank/DDBJ databases">
        <title>Isolation and whole genome analysis of endospore-forming bacteria from heroin.</title>
        <authorList>
            <person name="Kalinowski J."/>
            <person name="Ahrens B."/>
            <person name="Al-Dilaimi A."/>
            <person name="Winkler A."/>
            <person name="Wibberg D."/>
            <person name="Schleenbecker U."/>
            <person name="Ruckert C."/>
            <person name="Wolfel R."/>
            <person name="Grass G."/>
        </authorList>
    </citation>
    <scope>NUCLEOTIDE SEQUENCE [LARGE SCALE GENOMIC DNA]</scope>
    <source>
        <strain evidence="1 2">7537-G1</strain>
    </source>
</reference>
<dbReference type="InterPro" id="IPR013083">
    <property type="entry name" value="Znf_RING/FYVE/PHD"/>
</dbReference>
<accession>A0A268ELF6</accession>
<dbReference type="Proteomes" id="UP000215596">
    <property type="component" value="Unassembled WGS sequence"/>
</dbReference>
<proteinExistence type="predicted"/>
<dbReference type="RefSeq" id="WP_095266897.1">
    <property type="nucleotide sequence ID" value="NZ_NPBY01000061.1"/>
</dbReference>
<evidence type="ECO:0000313" key="1">
    <source>
        <dbReference type="EMBL" id="PAD73953.1"/>
    </source>
</evidence>
<sequence>MKPEKVDKKELHKLFLSGKPIKEIALQLGSTSGSIRTMIYHERLRNPLDWPQRVSYSGKPDMDLLMMHGYECGECAVMFTVEDDMDVDHSITICPICQSEDVKDRGYGKFVATSDVMKRDA</sequence>
<evidence type="ECO:0000313" key="2">
    <source>
        <dbReference type="Proteomes" id="UP000215596"/>
    </source>
</evidence>